<reference evidence="1 2" key="1">
    <citation type="submission" date="2016-09" db="EMBL/GenBank/DDBJ databases">
        <title>Complete genome sequence of Deltia acidovorans CM13 isolated from murine proximal colonic tissue.</title>
        <authorList>
            <person name="Saffarian A."/>
        </authorList>
    </citation>
    <scope>NUCLEOTIDE SEQUENCE [LARGE SCALE GENOMIC DNA]</scope>
    <source>
        <strain evidence="1 2">CM13</strain>
    </source>
</reference>
<sequence length="113" mass="12380">MHILLVAKSRTTGAAGLSGPLMNWRNHRNAMRAACTASRTLRRQVFRTAASAVPTLPTGYTQRDDAGFSALKKLEMPQDNSCIHLHLFAVMALRRSRAFNPFLQVAGTIGLTT</sequence>
<organism evidence="1 2">
    <name type="scientific">Delftia tsuruhatensis</name>
    <dbReference type="NCBI Taxonomy" id="180282"/>
    <lineage>
        <taxon>Bacteria</taxon>
        <taxon>Pseudomonadati</taxon>
        <taxon>Pseudomonadota</taxon>
        <taxon>Betaproteobacteria</taxon>
        <taxon>Burkholderiales</taxon>
        <taxon>Comamonadaceae</taxon>
        <taxon>Delftia</taxon>
    </lineage>
</organism>
<name>A0ABN4SMP9_9BURK</name>
<gene>
    <name evidence="1" type="ORF">BI380_20100</name>
</gene>
<protein>
    <submittedName>
        <fullName evidence="1">Uncharacterized protein</fullName>
    </submittedName>
</protein>
<dbReference type="Proteomes" id="UP000095607">
    <property type="component" value="Chromosome"/>
</dbReference>
<evidence type="ECO:0000313" key="1">
    <source>
        <dbReference type="EMBL" id="AOV03485.1"/>
    </source>
</evidence>
<evidence type="ECO:0000313" key="2">
    <source>
        <dbReference type="Proteomes" id="UP000095607"/>
    </source>
</evidence>
<dbReference type="EMBL" id="CP017420">
    <property type="protein sequence ID" value="AOV03485.1"/>
    <property type="molecule type" value="Genomic_DNA"/>
</dbReference>
<proteinExistence type="predicted"/>
<accession>A0ABN4SMP9</accession>
<keyword evidence="2" id="KW-1185">Reference proteome</keyword>